<dbReference type="AlphaFoldDB" id="A0A221P7F6"/>
<evidence type="ECO:0000256" key="3">
    <source>
        <dbReference type="ARBA" id="ARBA00023004"/>
    </source>
</evidence>
<dbReference type="SUPFAM" id="SSF51197">
    <property type="entry name" value="Clavaminate synthase-like"/>
    <property type="match status" value="1"/>
</dbReference>
<dbReference type="PANTHER" id="PTHR10696:SF56">
    <property type="entry name" value="TAUD_TFDA-LIKE DOMAIN-CONTAINING PROTEIN"/>
    <property type="match status" value="1"/>
</dbReference>
<organism evidence="6 7">
    <name type="scientific">Streptomyces pluripotens</name>
    <dbReference type="NCBI Taxonomy" id="1355015"/>
    <lineage>
        <taxon>Bacteria</taxon>
        <taxon>Bacillati</taxon>
        <taxon>Actinomycetota</taxon>
        <taxon>Actinomycetes</taxon>
        <taxon>Kitasatosporales</taxon>
        <taxon>Streptomycetaceae</taxon>
        <taxon>Streptomyces</taxon>
    </lineage>
</organism>
<name>A0A221P7F6_9ACTN</name>
<keyword evidence="7" id="KW-1185">Reference proteome</keyword>
<gene>
    <name evidence="6" type="ORF">LK07_33150</name>
</gene>
<dbReference type="STRING" id="1355015.LK06_031955"/>
<dbReference type="OrthoDB" id="581608at2"/>
<dbReference type="Pfam" id="PF02668">
    <property type="entry name" value="TauD"/>
    <property type="match status" value="1"/>
</dbReference>
<evidence type="ECO:0000313" key="6">
    <source>
        <dbReference type="EMBL" id="ASN28054.1"/>
    </source>
</evidence>
<keyword evidence="3" id="KW-0408">Iron</keyword>
<comment type="cofactor">
    <cofactor evidence="1">
        <name>Fe(2+)</name>
        <dbReference type="ChEBI" id="CHEBI:29033"/>
    </cofactor>
</comment>
<dbReference type="RefSeq" id="WP_043435821.1">
    <property type="nucleotide sequence ID" value="NZ_CP021080.1"/>
</dbReference>
<dbReference type="GO" id="GO:0017000">
    <property type="term" value="P:antibiotic biosynthetic process"/>
    <property type="evidence" value="ECO:0007669"/>
    <property type="project" value="UniProtKB-KW"/>
</dbReference>
<evidence type="ECO:0000313" key="7">
    <source>
        <dbReference type="Proteomes" id="UP000031501"/>
    </source>
</evidence>
<keyword evidence="4" id="KW-0045">Antibiotic biosynthesis</keyword>
<dbReference type="InterPro" id="IPR042098">
    <property type="entry name" value="TauD-like_sf"/>
</dbReference>
<dbReference type="EMBL" id="CP022433">
    <property type="protein sequence ID" value="ASN28054.1"/>
    <property type="molecule type" value="Genomic_DNA"/>
</dbReference>
<dbReference type="Gene3D" id="3.60.130.10">
    <property type="entry name" value="Clavaminate synthase-like"/>
    <property type="match status" value="1"/>
</dbReference>
<evidence type="ECO:0000259" key="5">
    <source>
        <dbReference type="Pfam" id="PF02668"/>
    </source>
</evidence>
<evidence type="ECO:0000256" key="2">
    <source>
        <dbReference type="ARBA" id="ARBA00023002"/>
    </source>
</evidence>
<dbReference type="PANTHER" id="PTHR10696">
    <property type="entry name" value="GAMMA-BUTYROBETAINE HYDROXYLASE-RELATED"/>
    <property type="match status" value="1"/>
</dbReference>
<evidence type="ECO:0000256" key="4">
    <source>
        <dbReference type="ARBA" id="ARBA00023194"/>
    </source>
</evidence>
<dbReference type="InterPro" id="IPR003819">
    <property type="entry name" value="TauD/TfdA-like"/>
</dbReference>
<accession>A0A221P7F6</accession>
<dbReference type="Proteomes" id="UP000031501">
    <property type="component" value="Chromosome"/>
</dbReference>
<dbReference type="KEGG" id="splu:LK06_031955"/>
<reference evidence="6 7" key="1">
    <citation type="submission" date="2017-07" db="EMBL/GenBank/DDBJ databases">
        <title>Genome sequence of Streptomyces pluripotens MUSC 137T.</title>
        <authorList>
            <person name="Ser H.-L."/>
            <person name="Lee L.-H."/>
        </authorList>
    </citation>
    <scope>NUCLEOTIDE SEQUENCE [LARGE SCALE GENOMIC DNA]</scope>
    <source>
        <strain evidence="6 7">MUSC 137</strain>
    </source>
</reference>
<protein>
    <recommendedName>
        <fullName evidence="5">TauD/TfdA-like domain-containing protein</fullName>
    </recommendedName>
</protein>
<keyword evidence="2" id="KW-0560">Oxidoreductase</keyword>
<proteinExistence type="predicted"/>
<evidence type="ECO:0000256" key="1">
    <source>
        <dbReference type="ARBA" id="ARBA00001954"/>
    </source>
</evidence>
<feature type="domain" description="TauD/TfdA-like" evidence="5">
    <location>
        <begin position="67"/>
        <end position="278"/>
    </location>
</feature>
<dbReference type="InterPro" id="IPR050411">
    <property type="entry name" value="AlphaKG_dependent_hydroxylases"/>
</dbReference>
<sequence length="287" mass="31375">MAKEFTIPNSAIATLLSREVDQDAALDDWPTEALATTDAEILALRDGIRSAIRGDAGSAVVRVDPRGLGDHDVCTLYWNFFTALFQPIPQYSSGELIYPVEVRAGASETSHYSNSNKTGNYHTDGTLLPRLPDAAFLFGLSAATGGKTLLMDVNALVEQLDPAHVAELSKPVPFDVKDQMAGVRIKRQPVLTHTAGGYVLRYVRMYIEQAFATENTPVPPELVAAMDAFDKVSAVAAEDAKCVLLERGVGLLWDNGRMLHGRRPFQETGSSRRLRRIYGVEKAERAN</sequence>
<dbReference type="GO" id="GO:0016491">
    <property type="term" value="F:oxidoreductase activity"/>
    <property type="evidence" value="ECO:0007669"/>
    <property type="project" value="UniProtKB-KW"/>
</dbReference>